<comment type="subcellular location">
    <subcellularLocation>
        <location evidence="1">Cell inner membrane</location>
        <topology evidence="1">Multi-pass membrane protein</topology>
    </subcellularLocation>
</comment>
<sequence length="565" mass="58879">MLYNNLKMIWKIVALLVLLGAVSIGGALYGASQSTAINDLLSGIIEGPAAAATRMARANRFMVRTELAIYQLINAPDDASVAAADKAMNEVVETARGIFSDAAKLAPAFSSRIESIGSSFSRTMETACASTIKLSLVARTPAENARAAALMRSECEPAIEKISQDSVALTAEMQTYMADENKRADDVTASANATSISVIVAATVLVIGLALFLVRRSIVRPLEAMMGVMEAMGHGDLSRKPDETGRADEIGAMSRTLTVLGEQLQAAEAARQQQAEREAAERLQIQKRQKLAEAFVAEIQQIAATFADSSAQVADSARNLSATAEQTSRQAQAVASAAEEAATNVQTVAASSEELAASVREITGQVSHSASVAEVAFREAETSNERIVELARSAQAIGDVIVLIKGIADQTNLLALNATIESARAGEAGKGFAVVASEVKELAAQTGKATDEIASKIAEIQQATQGTVSSMGEIIRVVGNIKQISSSIAGAVEQQGAATGEIAQNCQQAATGTQQVTENIGGVGQAAELTGSASSQLLTLSQGLSTQAVDLRRTVERFVSDLHAA</sequence>
<keyword evidence="11" id="KW-1185">Reference proteome</keyword>
<evidence type="ECO:0000256" key="2">
    <source>
        <dbReference type="ARBA" id="ARBA00022519"/>
    </source>
</evidence>
<keyword evidence="10" id="KW-0418">Kinase</keyword>
<dbReference type="GO" id="GO:0007165">
    <property type="term" value="P:signal transduction"/>
    <property type="evidence" value="ECO:0007669"/>
    <property type="project" value="UniProtKB-KW"/>
</dbReference>
<dbReference type="Gene3D" id="1.10.287.950">
    <property type="entry name" value="Methyl-accepting chemotaxis protein"/>
    <property type="match status" value="1"/>
</dbReference>
<feature type="domain" description="T-SNARE coiled-coil homology" evidence="8">
    <location>
        <begin position="461"/>
        <end position="523"/>
    </location>
</feature>
<dbReference type="InterPro" id="IPR000727">
    <property type="entry name" value="T_SNARE_dom"/>
</dbReference>
<dbReference type="InterPro" id="IPR004089">
    <property type="entry name" value="MCPsignal_dom"/>
</dbReference>
<dbReference type="InterPro" id="IPR004090">
    <property type="entry name" value="Chemotax_Me-accpt_rcpt"/>
</dbReference>
<evidence type="ECO:0000256" key="5">
    <source>
        <dbReference type="PROSITE-ProRule" id="PRU00284"/>
    </source>
</evidence>
<keyword evidence="3 5" id="KW-0807">Transducer</keyword>
<reference evidence="11" key="2">
    <citation type="submission" date="2007-04" db="EMBL/GenBank/DDBJ databases">
        <title>Complete genome sequence of the nitrogen-fixing bacterium Azorhizobium caulinodans ORS571.</title>
        <authorList>
            <person name="Lee K.B."/>
            <person name="Backer P.D."/>
            <person name="Aono T."/>
            <person name="Liu C.T."/>
            <person name="Suzuki S."/>
            <person name="Suzuki T."/>
            <person name="Kaneko T."/>
            <person name="Yamada M."/>
            <person name="Tabata S."/>
            <person name="Kupfer D.M."/>
            <person name="Najar F.Z."/>
            <person name="Wiley G.B."/>
            <person name="Roe B."/>
            <person name="Binnewies T."/>
            <person name="Ussery D."/>
            <person name="Vereecke D."/>
            <person name="Gevers D."/>
            <person name="Holsters M."/>
            <person name="Oyaizu H."/>
        </authorList>
    </citation>
    <scope>NUCLEOTIDE SEQUENCE [LARGE SCALE GENOMIC DNA]</scope>
    <source>
        <strain evidence="11">ATCC 43989 / DSM 5975 / JCM 20966 / LMG 6465 / NBRC 14845 / NCIMB 13405 / ORS 571</strain>
    </source>
</reference>
<evidence type="ECO:0000259" key="9">
    <source>
        <dbReference type="PROSITE" id="PS50885"/>
    </source>
</evidence>
<accession>A8IDR5</accession>
<reference evidence="10 11" key="6">
    <citation type="journal article" date="2011" name="Appl. Environ. Microbiol.">
        <title>Involvement of the azorhizobial chromosome partition gene (parA) in the onset of bacteroid differentiation during Sesbania rostrata stem nodule development.</title>
        <authorList>
            <person name="Liu CT."/>
            <person name="Lee KB."/>
            <person name="Wang YS."/>
            <person name="Peng MH."/>
            <person name="Lee KT."/>
            <person name="Suzuki S."/>
            <person name="Suzuki T."/>
            <person name="Oyaizu H."/>
        </authorList>
    </citation>
    <scope>NUCLEOTIDE SEQUENCE [LARGE SCALE GENOMIC DNA]</scope>
    <source>
        <strain evidence="11">ATCC 43989 / DSM 5975 / JCM 20966 / LMG 6465 / NBRC 14845 / NCIMB 13405 / ORS 571</strain>
    </source>
</reference>
<dbReference type="RefSeq" id="WP_012171505.1">
    <property type="nucleotide sequence ID" value="NC_009937.1"/>
</dbReference>
<protein>
    <submittedName>
        <fullName evidence="10">Histidine kinase</fullName>
    </submittedName>
</protein>
<dbReference type="PANTHER" id="PTHR32089">
    <property type="entry name" value="METHYL-ACCEPTING CHEMOTAXIS PROTEIN MCPB"/>
    <property type="match status" value="1"/>
</dbReference>
<evidence type="ECO:0000313" key="10">
    <source>
        <dbReference type="EMBL" id="BAF88979.1"/>
    </source>
</evidence>
<dbReference type="EMBL" id="AP009384">
    <property type="protein sequence ID" value="BAF88979.1"/>
    <property type="molecule type" value="Genomic_DNA"/>
</dbReference>
<dbReference type="STRING" id="438753.AZC_2981"/>
<name>A8IDR5_AZOC5</name>
<dbReference type="InterPro" id="IPR003660">
    <property type="entry name" value="HAMP_dom"/>
</dbReference>
<feature type="domain" description="Methyl-accepting transducer" evidence="7">
    <location>
        <begin position="309"/>
        <end position="531"/>
    </location>
</feature>
<keyword evidence="2" id="KW-0997">Cell inner membrane</keyword>
<dbReference type="Gene3D" id="6.10.340.10">
    <property type="match status" value="1"/>
</dbReference>
<dbReference type="PRINTS" id="PR00260">
    <property type="entry name" value="CHEMTRNSDUCR"/>
</dbReference>
<dbReference type="SUPFAM" id="SSF58104">
    <property type="entry name" value="Methyl-accepting chemotaxis protein (MCP) signaling domain"/>
    <property type="match status" value="1"/>
</dbReference>
<dbReference type="GO" id="GO:0004888">
    <property type="term" value="F:transmembrane signaling receptor activity"/>
    <property type="evidence" value="ECO:0007669"/>
    <property type="project" value="InterPro"/>
</dbReference>
<reference evidence="10 11" key="5">
    <citation type="journal article" date="2010" name="Appl. Environ. Microbiol.">
        <title>phrR-like gene praR of Azorhizobium caulinodans ORS571 is essential for symbiosis with Sesbania rostrata and is involved in expression of reb genes.</title>
        <authorList>
            <person name="Akiba N."/>
            <person name="Aono T."/>
            <person name="Toyazaki H."/>
            <person name="Sato S."/>
            <person name="Oyaizu H."/>
        </authorList>
    </citation>
    <scope>NUCLEOTIDE SEQUENCE [LARGE SCALE GENOMIC DNA]</scope>
    <source>
        <strain evidence="11">ATCC 43989 / DSM 5975 / JCM 20966 / LMG 6465 / NBRC 14845 / NCIMB 13405 / ORS 571</strain>
    </source>
</reference>
<evidence type="ECO:0000256" key="1">
    <source>
        <dbReference type="ARBA" id="ARBA00004429"/>
    </source>
</evidence>
<dbReference type="KEGG" id="azc:AZC_2981"/>
<feature type="domain" description="HAMP" evidence="9">
    <location>
        <begin position="216"/>
        <end position="269"/>
    </location>
</feature>
<evidence type="ECO:0000256" key="6">
    <source>
        <dbReference type="SAM" id="Phobius"/>
    </source>
</evidence>
<evidence type="ECO:0000313" key="11">
    <source>
        <dbReference type="Proteomes" id="UP000000270"/>
    </source>
</evidence>
<keyword evidence="6" id="KW-1133">Transmembrane helix</keyword>
<evidence type="ECO:0000259" key="8">
    <source>
        <dbReference type="PROSITE" id="PS50192"/>
    </source>
</evidence>
<reference evidence="10 11" key="3">
    <citation type="journal article" date="2008" name="BMC Genomics">
        <title>The genome of the versatile nitrogen fixer Azorhizobium caulinodans ORS571.</title>
        <authorList>
            <person name="Lee KB."/>
            <person name="Backer P.D."/>
            <person name="Aono T."/>
            <person name="Liu CT."/>
            <person name="Suzuki S."/>
            <person name="Suzuki T."/>
            <person name="Kaneko T."/>
            <person name="Yamada M."/>
            <person name="Tabata S."/>
            <person name="Kupfer D.M."/>
            <person name="Najar F.Z."/>
            <person name="Wiley G.B."/>
            <person name="Roe B."/>
            <person name="Binnewies T.T."/>
            <person name="Ussery D.W."/>
            <person name="D'Haeze W."/>
            <person name="Herder J.D."/>
            <person name="Gevers D."/>
            <person name="Vereecke D."/>
            <person name="Holsters M."/>
            <person name="Oyaizu H."/>
        </authorList>
    </citation>
    <scope>NUCLEOTIDE SEQUENCE [LARGE SCALE GENOMIC DNA]</scope>
    <source>
        <strain evidence="11">ATCC 43989 / DSM 5975 / JCM 20966 / LMG 6465 / NBRC 14845 / NCIMB 13405 / ORS 571</strain>
    </source>
</reference>
<dbReference type="PROSITE" id="PS50885">
    <property type="entry name" value="HAMP"/>
    <property type="match status" value="1"/>
</dbReference>
<comment type="similarity">
    <text evidence="4">Belongs to the methyl-accepting chemotaxis (MCP) protein family.</text>
</comment>
<reference evidence="10 11" key="4">
    <citation type="journal article" date="2009" name="Appl. Environ. Microbiol.">
        <title>Comparative genome-wide transcriptional profiling of Azorhizobium caulinodans ORS571 grown under free-living and symbiotic conditions.</title>
        <authorList>
            <person name="Tsukada S."/>
            <person name="Aono T."/>
            <person name="Akiba N."/>
            <person name="Lee KB."/>
            <person name="Liu CT."/>
            <person name="Toyazaki H."/>
            <person name="Oyaizu H."/>
        </authorList>
    </citation>
    <scope>NUCLEOTIDE SEQUENCE [LARGE SCALE GENOMIC DNA]</scope>
    <source>
        <strain evidence="11">ATCC 43989 / DSM 5975 / JCM 20966 / LMG 6465 / NBRC 14845 / NCIMB 13405 / ORS 571</strain>
    </source>
</reference>
<evidence type="ECO:0000259" key="7">
    <source>
        <dbReference type="PROSITE" id="PS50111"/>
    </source>
</evidence>
<evidence type="ECO:0000256" key="3">
    <source>
        <dbReference type="ARBA" id="ARBA00023224"/>
    </source>
</evidence>
<keyword evidence="6" id="KW-0472">Membrane</keyword>
<dbReference type="Pfam" id="PF00015">
    <property type="entry name" value="MCPsignal"/>
    <property type="match status" value="1"/>
</dbReference>
<dbReference type="GO" id="GO:0006935">
    <property type="term" value="P:chemotaxis"/>
    <property type="evidence" value="ECO:0007669"/>
    <property type="project" value="InterPro"/>
</dbReference>
<dbReference type="GO" id="GO:0005886">
    <property type="term" value="C:plasma membrane"/>
    <property type="evidence" value="ECO:0007669"/>
    <property type="project" value="UniProtKB-SubCell"/>
</dbReference>
<proteinExistence type="inferred from homology"/>
<evidence type="ECO:0000256" key="4">
    <source>
        <dbReference type="ARBA" id="ARBA00029447"/>
    </source>
</evidence>
<dbReference type="Proteomes" id="UP000000270">
    <property type="component" value="Chromosome"/>
</dbReference>
<dbReference type="CDD" id="cd06225">
    <property type="entry name" value="HAMP"/>
    <property type="match status" value="1"/>
</dbReference>
<keyword evidence="2" id="KW-1003">Cell membrane</keyword>
<reference evidence="10 11" key="1">
    <citation type="journal article" date="2007" name="Appl. Environ. Microbiol.">
        <title>Rhizobial factors required for stem nodule maturation and maintenance in Sesbania rostrata-Azorhizobium caulinodans ORS571 symbiosis.</title>
        <authorList>
            <person name="Suzuki S."/>
            <person name="Aono T."/>
            <person name="Lee KB."/>
            <person name="Suzuki T."/>
            <person name="Liu CT."/>
            <person name="Miwa H."/>
            <person name="Wakao S."/>
            <person name="Iki T."/>
            <person name="Oyaizu H."/>
        </authorList>
    </citation>
    <scope>NUCLEOTIDE SEQUENCE [LARGE SCALE GENOMIC DNA]</scope>
    <source>
        <strain evidence="11">ATCC 43989 / DSM 5975 / JCM 20966 / LMG 6465 / NBRC 14845 / NCIMB 13405 / ORS 571</strain>
    </source>
</reference>
<dbReference type="eggNOG" id="COG0840">
    <property type="taxonomic scope" value="Bacteria"/>
</dbReference>
<dbReference type="Pfam" id="PF00672">
    <property type="entry name" value="HAMP"/>
    <property type="match status" value="1"/>
</dbReference>
<dbReference type="HOGENOM" id="CLU_000445_107_27_5"/>
<keyword evidence="10" id="KW-0808">Transferase</keyword>
<dbReference type="eggNOG" id="COG3850">
    <property type="taxonomic scope" value="Bacteria"/>
</dbReference>
<dbReference type="SMART" id="SM00304">
    <property type="entry name" value="HAMP"/>
    <property type="match status" value="1"/>
</dbReference>
<dbReference type="PANTHER" id="PTHR32089:SF112">
    <property type="entry name" value="LYSOZYME-LIKE PROTEIN-RELATED"/>
    <property type="match status" value="1"/>
</dbReference>
<dbReference type="PROSITE" id="PS50192">
    <property type="entry name" value="T_SNARE"/>
    <property type="match status" value="1"/>
</dbReference>
<gene>
    <name evidence="10" type="ordered locus">AZC_2981</name>
</gene>
<dbReference type="PROSITE" id="PS50111">
    <property type="entry name" value="CHEMOTAXIS_TRANSDUC_2"/>
    <property type="match status" value="1"/>
</dbReference>
<organism evidence="10 11">
    <name type="scientific">Azorhizobium caulinodans (strain ATCC 43989 / DSM 5975 / JCM 20966 / LMG 6465 / NBRC 14845 / NCIMB 13405 / ORS 571)</name>
    <dbReference type="NCBI Taxonomy" id="438753"/>
    <lineage>
        <taxon>Bacteria</taxon>
        <taxon>Pseudomonadati</taxon>
        <taxon>Pseudomonadota</taxon>
        <taxon>Alphaproteobacteria</taxon>
        <taxon>Hyphomicrobiales</taxon>
        <taxon>Xanthobacteraceae</taxon>
        <taxon>Azorhizobium</taxon>
    </lineage>
</organism>
<dbReference type="AlphaFoldDB" id="A8IDR5"/>
<dbReference type="SMART" id="SM00283">
    <property type="entry name" value="MA"/>
    <property type="match status" value="1"/>
</dbReference>
<dbReference type="GO" id="GO:0016301">
    <property type="term" value="F:kinase activity"/>
    <property type="evidence" value="ECO:0007669"/>
    <property type="project" value="UniProtKB-KW"/>
</dbReference>
<feature type="transmembrane region" description="Helical" evidence="6">
    <location>
        <begin position="193"/>
        <end position="214"/>
    </location>
</feature>
<keyword evidence="6" id="KW-0812">Transmembrane</keyword>